<proteinExistence type="predicted"/>
<sequence>MPGVRLSAPSPSSPLPSPLPSRSLTPFPVPTAPLPSPPYALQPLPPLAPRLLLSSARRSASEDELQLLSLELKPLSPPVAAPAGSLVVPCGGGGEGGAFVVLRADMSCVVYEAARAAPGPPDRPGPSGPAPPFVLSPSEPVQLSPLHPHLTFPLGGASCLSPSLLAVSCPSSLLLVCLDPPSLLHAIPLPSTRCPVLTPSDPPTLSFLSSSL</sequence>
<evidence type="ECO:0000256" key="1">
    <source>
        <dbReference type="SAM" id="MobiDB-lite"/>
    </source>
</evidence>
<comment type="caution">
    <text evidence="2">The sequence shown here is derived from an EMBL/GenBank/DDBJ whole genome shotgun (WGS) entry which is preliminary data.</text>
</comment>
<feature type="compositionally biased region" description="Pro residues" evidence="1">
    <location>
        <begin position="27"/>
        <end position="41"/>
    </location>
</feature>
<keyword evidence="3" id="KW-1185">Reference proteome</keyword>
<accession>A0ABQ6MM10</accession>
<evidence type="ECO:0000313" key="2">
    <source>
        <dbReference type="EMBL" id="GMI28245.1"/>
    </source>
</evidence>
<organism evidence="2 3">
    <name type="scientific">Tetraparma gracilis</name>
    <dbReference type="NCBI Taxonomy" id="2962635"/>
    <lineage>
        <taxon>Eukaryota</taxon>
        <taxon>Sar</taxon>
        <taxon>Stramenopiles</taxon>
        <taxon>Ochrophyta</taxon>
        <taxon>Bolidophyceae</taxon>
        <taxon>Parmales</taxon>
        <taxon>Triparmaceae</taxon>
        <taxon>Tetraparma</taxon>
    </lineage>
</organism>
<gene>
    <name evidence="2" type="ORF">TeGR_g12994</name>
</gene>
<reference evidence="2 3" key="1">
    <citation type="journal article" date="2023" name="Commun. Biol.">
        <title>Genome analysis of Parmales, the sister group of diatoms, reveals the evolutionary specialization of diatoms from phago-mixotrophs to photoautotrophs.</title>
        <authorList>
            <person name="Ban H."/>
            <person name="Sato S."/>
            <person name="Yoshikawa S."/>
            <person name="Yamada K."/>
            <person name="Nakamura Y."/>
            <person name="Ichinomiya M."/>
            <person name="Sato N."/>
            <person name="Blanc-Mathieu R."/>
            <person name="Endo H."/>
            <person name="Kuwata A."/>
            <person name="Ogata H."/>
        </authorList>
    </citation>
    <scope>NUCLEOTIDE SEQUENCE [LARGE SCALE GENOMIC DNA]</scope>
</reference>
<feature type="region of interest" description="Disordered" evidence="1">
    <location>
        <begin position="115"/>
        <end position="138"/>
    </location>
</feature>
<feature type="non-terminal residue" evidence="2">
    <location>
        <position position="212"/>
    </location>
</feature>
<feature type="region of interest" description="Disordered" evidence="1">
    <location>
        <begin position="1"/>
        <end position="41"/>
    </location>
</feature>
<feature type="compositionally biased region" description="Pro residues" evidence="1">
    <location>
        <begin position="118"/>
        <end position="134"/>
    </location>
</feature>
<protein>
    <submittedName>
        <fullName evidence="2">Uncharacterized protein</fullName>
    </submittedName>
</protein>
<name>A0ABQ6MM10_9STRA</name>
<feature type="compositionally biased region" description="Low complexity" evidence="1">
    <location>
        <begin position="1"/>
        <end position="10"/>
    </location>
</feature>
<dbReference type="EMBL" id="BRYB01002961">
    <property type="protein sequence ID" value="GMI28245.1"/>
    <property type="molecule type" value="Genomic_DNA"/>
</dbReference>
<evidence type="ECO:0000313" key="3">
    <source>
        <dbReference type="Proteomes" id="UP001165060"/>
    </source>
</evidence>
<dbReference type="Proteomes" id="UP001165060">
    <property type="component" value="Unassembled WGS sequence"/>
</dbReference>